<sequence length="231" mass="25756">MIPYDYPAYPNLERTVVALGSLADELLFVGGATIGLYVTELQVREPRATEDVDTVCEATTYIELSRFADRMRSIGFNEDMSSNVICRWTKGDLVVDLMPVDESALGFRNRWYRTALDDPWRITLANGQQIRIPKPALALACKLDAFADRGKGDFFGSKDFEDIVVLVDGRESLANEVAAAHEAVREYVAQAVVDWMRIPDFPSAVSAHLPPDAASQARTLLVLERMRLLSQ</sequence>
<evidence type="ECO:0000313" key="2">
    <source>
        <dbReference type="Proteomes" id="UP000662873"/>
    </source>
</evidence>
<evidence type="ECO:0008006" key="3">
    <source>
        <dbReference type="Google" id="ProtNLM"/>
    </source>
</evidence>
<organism evidence="1 2">
    <name type="scientific">Candidatus Nitrosymbiomonas proteolyticus</name>
    <dbReference type="NCBI Taxonomy" id="2608984"/>
    <lineage>
        <taxon>Bacteria</taxon>
        <taxon>Bacillati</taxon>
        <taxon>Armatimonadota</taxon>
        <taxon>Armatimonadota incertae sedis</taxon>
        <taxon>Candidatus Nitrosymbiomonas</taxon>
    </lineage>
</organism>
<dbReference type="EMBL" id="AP021858">
    <property type="protein sequence ID" value="BBO23849.1"/>
    <property type="molecule type" value="Genomic_DNA"/>
</dbReference>
<dbReference type="Proteomes" id="UP000662873">
    <property type="component" value="Chromosome"/>
</dbReference>
<protein>
    <recommendedName>
        <fullName evidence="3">Nucleotidyl transferase AbiEii toxin, Type IV TA system</fullName>
    </recommendedName>
</protein>
<name>A0A809R8R4_9BACT</name>
<dbReference type="KEGG" id="npy:NPRO_14440"/>
<reference evidence="1" key="1">
    <citation type="journal article" name="DNA Res.">
        <title>The physiological potential of anammox bacteria as revealed by their core genome structure.</title>
        <authorList>
            <person name="Okubo T."/>
            <person name="Toyoda A."/>
            <person name="Fukuhara K."/>
            <person name="Uchiyama I."/>
            <person name="Harigaya Y."/>
            <person name="Kuroiwa M."/>
            <person name="Suzuki T."/>
            <person name="Murakami Y."/>
            <person name="Suwa Y."/>
            <person name="Takami H."/>
        </authorList>
    </citation>
    <scope>NUCLEOTIDE SEQUENCE</scope>
    <source>
        <strain evidence="1">317325-2</strain>
    </source>
</reference>
<gene>
    <name evidence="1" type="ORF">NPRO_14440</name>
</gene>
<evidence type="ECO:0000313" key="1">
    <source>
        <dbReference type="EMBL" id="BBO23849.1"/>
    </source>
</evidence>
<dbReference type="AlphaFoldDB" id="A0A809R8R4"/>
<accession>A0A809R8R4</accession>
<proteinExistence type="predicted"/>